<dbReference type="Pfam" id="PF11455">
    <property type="entry name" value="MazE-like"/>
    <property type="match status" value="1"/>
</dbReference>
<gene>
    <name evidence="1" type="ORF">D7I44_15760</name>
</gene>
<protein>
    <submittedName>
        <fullName evidence="1">DUF3018 family protein</fullName>
    </submittedName>
</protein>
<dbReference type="AlphaFoldDB" id="A0A387BQ89"/>
<proteinExistence type="predicted"/>
<evidence type="ECO:0000313" key="1">
    <source>
        <dbReference type="EMBL" id="AYG04838.1"/>
    </source>
</evidence>
<organism evidence="1 2">
    <name type="scientific">Gryllotalpicola protaetiae</name>
    <dbReference type="NCBI Taxonomy" id="2419771"/>
    <lineage>
        <taxon>Bacteria</taxon>
        <taxon>Bacillati</taxon>
        <taxon>Actinomycetota</taxon>
        <taxon>Actinomycetes</taxon>
        <taxon>Micrococcales</taxon>
        <taxon>Microbacteriaceae</taxon>
        <taxon>Gryllotalpicola</taxon>
    </lineage>
</organism>
<keyword evidence="2" id="KW-1185">Reference proteome</keyword>
<reference evidence="1 2" key="1">
    <citation type="submission" date="2018-09" db="EMBL/GenBank/DDBJ databases">
        <title>Genome sequencing of strain 2DFW10M-5.</title>
        <authorList>
            <person name="Heo J."/>
            <person name="Kim S.-J."/>
            <person name="Kwon S.-W."/>
        </authorList>
    </citation>
    <scope>NUCLEOTIDE SEQUENCE [LARGE SCALE GENOMIC DNA]</scope>
    <source>
        <strain evidence="1 2">2DFW10M-5</strain>
    </source>
</reference>
<dbReference type="OrthoDB" id="3734119at2"/>
<accession>A0A387BQ89</accession>
<dbReference type="Proteomes" id="UP000275069">
    <property type="component" value="Chromosome"/>
</dbReference>
<dbReference type="EMBL" id="CP032624">
    <property type="protein sequence ID" value="AYG04838.1"/>
    <property type="molecule type" value="Genomic_DNA"/>
</dbReference>
<name>A0A387BQ89_9MICO</name>
<dbReference type="RefSeq" id="WP_120790366.1">
    <property type="nucleotide sequence ID" value="NZ_CP032624.1"/>
</dbReference>
<dbReference type="KEGG" id="gry:D7I44_15760"/>
<sequence>MGTRDRVASHRDRMRKAGYRLVQTWVPDVRTPGFVDEARRQAILVAEADRRGEDQDFIEAISAPWDE</sequence>
<dbReference type="InterPro" id="IPR021558">
    <property type="entry name" value="MazE-like"/>
</dbReference>
<evidence type="ECO:0000313" key="2">
    <source>
        <dbReference type="Proteomes" id="UP000275069"/>
    </source>
</evidence>